<sequence length="122" mass="13487">MIRIGSRLIGAGTRREASAMNAQVEPLSATEVEERLAELPGWSVEGEQLRRHYLFHGHFPAAAMVLHIAQIQEELGHHADLTLGYNRIDIAVNTHSIGGRITHLDFGLARRIEEIAPGHGVR</sequence>
<dbReference type="PANTHER" id="PTHR12599">
    <property type="entry name" value="PTERIN-4-ALPHA-CARBINOLAMINE DEHYDRATASE"/>
    <property type="match status" value="1"/>
</dbReference>
<comment type="similarity">
    <text evidence="2 4">Belongs to the pterin-4-alpha-carbinolamine dehydratase family.</text>
</comment>
<dbReference type="EC" id="4.2.1.96" evidence="4"/>
<dbReference type="InterPro" id="IPR036428">
    <property type="entry name" value="PCD_sf"/>
</dbReference>
<keyword evidence="3 4" id="KW-0456">Lyase</keyword>
<evidence type="ECO:0000313" key="5">
    <source>
        <dbReference type="EMBL" id="GFE20990.1"/>
    </source>
</evidence>
<gene>
    <name evidence="5" type="ORF">Sliba_14430</name>
</gene>
<dbReference type="InterPro" id="IPR001533">
    <property type="entry name" value="Pterin_deHydtase"/>
</dbReference>
<evidence type="ECO:0000256" key="3">
    <source>
        <dbReference type="ARBA" id="ARBA00023239"/>
    </source>
</evidence>
<evidence type="ECO:0000313" key="6">
    <source>
        <dbReference type="Proteomes" id="UP000429552"/>
    </source>
</evidence>
<dbReference type="CDD" id="cd00488">
    <property type="entry name" value="PCD_DCoH"/>
    <property type="match status" value="1"/>
</dbReference>
<dbReference type="NCBIfam" id="NF002017">
    <property type="entry name" value="PRK00823.1-2"/>
    <property type="match status" value="1"/>
</dbReference>
<evidence type="ECO:0000256" key="1">
    <source>
        <dbReference type="ARBA" id="ARBA00001554"/>
    </source>
</evidence>
<dbReference type="Pfam" id="PF01329">
    <property type="entry name" value="Pterin_4a"/>
    <property type="match status" value="1"/>
</dbReference>
<organism evidence="5 6">
    <name type="scientific">Streptomyces nigrescens</name>
    <dbReference type="NCBI Taxonomy" id="1920"/>
    <lineage>
        <taxon>Bacteria</taxon>
        <taxon>Bacillati</taxon>
        <taxon>Actinomycetota</taxon>
        <taxon>Actinomycetes</taxon>
        <taxon>Kitasatosporales</taxon>
        <taxon>Streptomycetaceae</taxon>
        <taxon>Streptomyces</taxon>
    </lineage>
</organism>
<dbReference type="PANTHER" id="PTHR12599:SF0">
    <property type="entry name" value="PTERIN-4-ALPHA-CARBINOLAMINE DEHYDRATASE"/>
    <property type="match status" value="1"/>
</dbReference>
<accession>A0A640TCQ4</accession>
<dbReference type="GO" id="GO:0006729">
    <property type="term" value="P:tetrahydrobiopterin biosynthetic process"/>
    <property type="evidence" value="ECO:0007669"/>
    <property type="project" value="InterPro"/>
</dbReference>
<evidence type="ECO:0000256" key="4">
    <source>
        <dbReference type="HAMAP-Rule" id="MF_00434"/>
    </source>
</evidence>
<comment type="caution">
    <text evidence="5">The sequence shown here is derived from an EMBL/GenBank/DDBJ whole genome shotgun (WGS) entry which is preliminary data.</text>
</comment>
<dbReference type="GO" id="GO:0008124">
    <property type="term" value="F:4-alpha-hydroxytetrahydrobiopterin dehydratase activity"/>
    <property type="evidence" value="ECO:0007669"/>
    <property type="project" value="UniProtKB-UniRule"/>
</dbReference>
<dbReference type="HAMAP" id="MF_00434">
    <property type="entry name" value="Pterin_4_alpha"/>
    <property type="match status" value="1"/>
</dbReference>
<reference evidence="5 6" key="1">
    <citation type="submission" date="2019-12" db="EMBL/GenBank/DDBJ databases">
        <title>Whole genome shotgun sequence of Streptomyces libani subsp. libani NBRC 13452.</title>
        <authorList>
            <person name="Ichikawa N."/>
            <person name="Kimura A."/>
            <person name="Kitahashi Y."/>
            <person name="Komaki H."/>
            <person name="Tamura T."/>
        </authorList>
    </citation>
    <scope>NUCLEOTIDE SEQUENCE [LARGE SCALE GENOMIC DNA]</scope>
    <source>
        <strain evidence="5 6">NBRC 13452</strain>
    </source>
</reference>
<proteinExistence type="inferred from homology"/>
<comment type="catalytic activity">
    <reaction evidence="1 4">
        <text>(4aS,6R)-4a-hydroxy-L-erythro-5,6,7,8-tetrahydrobiopterin = (6R)-L-erythro-6,7-dihydrobiopterin + H2O</text>
        <dbReference type="Rhea" id="RHEA:11920"/>
        <dbReference type="ChEBI" id="CHEBI:15377"/>
        <dbReference type="ChEBI" id="CHEBI:15642"/>
        <dbReference type="ChEBI" id="CHEBI:43120"/>
        <dbReference type="EC" id="4.2.1.96"/>
    </reaction>
</comment>
<dbReference type="EMBL" id="BLIP01000001">
    <property type="protein sequence ID" value="GFE20990.1"/>
    <property type="molecule type" value="Genomic_DNA"/>
</dbReference>
<dbReference type="Gene3D" id="3.30.1360.20">
    <property type="entry name" value="Transcriptional coactivator/pterin dehydratase"/>
    <property type="match status" value="1"/>
</dbReference>
<name>A0A640TCQ4_STRNI</name>
<dbReference type="Proteomes" id="UP000429552">
    <property type="component" value="Unassembled WGS sequence"/>
</dbReference>
<evidence type="ECO:0000256" key="2">
    <source>
        <dbReference type="ARBA" id="ARBA00006472"/>
    </source>
</evidence>
<protein>
    <recommendedName>
        <fullName evidence="4">Putative pterin-4-alpha-carbinolamine dehydratase</fullName>
        <shortName evidence="4">PHS</shortName>
        <ecNumber evidence="4">4.2.1.96</ecNumber>
    </recommendedName>
    <alternativeName>
        <fullName evidence="4">4-alpha-hydroxy-tetrahydropterin dehydratase</fullName>
    </alternativeName>
    <alternativeName>
        <fullName evidence="4">Pterin carbinolamine dehydratase</fullName>
        <shortName evidence="4">PCD</shortName>
    </alternativeName>
</protein>
<dbReference type="SUPFAM" id="SSF55248">
    <property type="entry name" value="PCD-like"/>
    <property type="match status" value="1"/>
</dbReference>
<dbReference type="AlphaFoldDB" id="A0A640TCQ4"/>